<feature type="transmembrane region" description="Helical" evidence="1">
    <location>
        <begin position="156"/>
        <end position="182"/>
    </location>
</feature>
<gene>
    <name evidence="2" type="ORF">NQ491_05830</name>
</gene>
<keyword evidence="1" id="KW-0812">Transmembrane</keyword>
<dbReference type="Proteomes" id="UP001059295">
    <property type="component" value="Chromosome"/>
</dbReference>
<name>A0ABY5UWY0_9BACT</name>
<evidence type="ECO:0000313" key="3">
    <source>
        <dbReference type="Proteomes" id="UP001059295"/>
    </source>
</evidence>
<reference evidence="2" key="1">
    <citation type="journal article" date="2022" name="Cell">
        <title>Design, construction, and in vivo augmentation of a complex gut microbiome.</title>
        <authorList>
            <person name="Cheng A.G."/>
            <person name="Ho P.Y."/>
            <person name="Aranda-Diaz A."/>
            <person name="Jain S."/>
            <person name="Yu F.B."/>
            <person name="Meng X."/>
            <person name="Wang M."/>
            <person name="Iakiviak M."/>
            <person name="Nagashima K."/>
            <person name="Zhao A."/>
            <person name="Murugkar P."/>
            <person name="Patil A."/>
            <person name="Atabakhsh K."/>
            <person name="Weakley A."/>
            <person name="Yan J."/>
            <person name="Brumbaugh A.R."/>
            <person name="Higginbottom S."/>
            <person name="Dimas A."/>
            <person name="Shiver A.L."/>
            <person name="Deutschbauer A."/>
            <person name="Neff N."/>
            <person name="Sonnenburg J.L."/>
            <person name="Huang K.C."/>
            <person name="Fischbach M.A."/>
        </authorList>
    </citation>
    <scope>NUCLEOTIDE SEQUENCE</scope>
    <source>
        <strain evidence="2">AP11</strain>
    </source>
</reference>
<sequence length="206" mass="23378">MENFRPTLLRRQALDALRGRWTPAAIAGLAMFVTVAVCSGIAQIPYVGFVGNLLNLFVGSFICMGGYFLFWDMLRGEDADMKKLGEPFGDYARYLIGIVLLVIYTFLWSLLLFIPGIIKGISYSMTYYIMRENPGMSGEQAIQRSMAMMRGHKMQYFLLFLSFIGWAILALIPAGLGFIWLIPYMYTAQAAFYEELKKDYEAREAA</sequence>
<keyword evidence="1" id="KW-1133">Transmembrane helix</keyword>
<dbReference type="EMBL" id="CP102294">
    <property type="protein sequence ID" value="UWN56193.1"/>
    <property type="molecule type" value="Genomic_DNA"/>
</dbReference>
<feature type="transmembrane region" description="Helical" evidence="1">
    <location>
        <begin position="53"/>
        <end position="71"/>
    </location>
</feature>
<dbReference type="Pfam" id="PF06161">
    <property type="entry name" value="DUF975"/>
    <property type="match status" value="1"/>
</dbReference>
<dbReference type="GeneID" id="82891234"/>
<feature type="transmembrane region" description="Helical" evidence="1">
    <location>
        <begin position="91"/>
        <end position="114"/>
    </location>
</feature>
<evidence type="ECO:0000256" key="1">
    <source>
        <dbReference type="SAM" id="Phobius"/>
    </source>
</evidence>
<organism evidence="2 3">
    <name type="scientific">Alistipes ihumii AP11</name>
    <dbReference type="NCBI Taxonomy" id="1211813"/>
    <lineage>
        <taxon>Bacteria</taxon>
        <taxon>Pseudomonadati</taxon>
        <taxon>Bacteroidota</taxon>
        <taxon>Bacteroidia</taxon>
        <taxon>Bacteroidales</taxon>
        <taxon>Rikenellaceae</taxon>
        <taxon>Alistipes</taxon>
    </lineage>
</organism>
<protein>
    <submittedName>
        <fullName evidence="2">DUF975 family protein</fullName>
    </submittedName>
</protein>
<keyword evidence="3" id="KW-1185">Reference proteome</keyword>
<dbReference type="InterPro" id="IPR010380">
    <property type="entry name" value="DUF975"/>
</dbReference>
<proteinExistence type="predicted"/>
<dbReference type="RefSeq" id="WP_034283044.1">
    <property type="nucleotide sequence ID" value="NZ_CAPH01000013.1"/>
</dbReference>
<feature type="transmembrane region" description="Helical" evidence="1">
    <location>
        <begin position="20"/>
        <end position="41"/>
    </location>
</feature>
<keyword evidence="1" id="KW-0472">Membrane</keyword>
<dbReference type="PANTHER" id="PTHR40076:SF1">
    <property type="entry name" value="MEMBRANE PROTEIN"/>
    <property type="match status" value="1"/>
</dbReference>
<accession>A0ABY5UWY0</accession>
<evidence type="ECO:0000313" key="2">
    <source>
        <dbReference type="EMBL" id="UWN56193.1"/>
    </source>
</evidence>
<dbReference type="PANTHER" id="PTHR40076">
    <property type="entry name" value="MEMBRANE PROTEIN-RELATED"/>
    <property type="match status" value="1"/>
</dbReference>